<evidence type="ECO:0000259" key="4">
    <source>
        <dbReference type="Pfam" id="PF05193"/>
    </source>
</evidence>
<dbReference type="InterPro" id="IPR011249">
    <property type="entry name" value="Metalloenz_LuxS/M16"/>
</dbReference>
<dbReference type="PANTHER" id="PTHR11851">
    <property type="entry name" value="METALLOPROTEASE"/>
    <property type="match status" value="1"/>
</dbReference>
<feature type="domain" description="Peptidase M16 N-terminal" evidence="3">
    <location>
        <begin position="62"/>
        <end position="188"/>
    </location>
</feature>
<reference evidence="5 6" key="1">
    <citation type="submission" date="2016-10" db="EMBL/GenBank/DDBJ databases">
        <authorList>
            <person name="de Groot N.N."/>
        </authorList>
    </citation>
    <scope>NUCLEOTIDE SEQUENCE [LARGE SCALE GENOMIC DNA]</scope>
    <source>
        <strain evidence="5 6">DSM 19886</strain>
    </source>
</reference>
<evidence type="ECO:0000313" key="6">
    <source>
        <dbReference type="Proteomes" id="UP000199440"/>
    </source>
</evidence>
<evidence type="ECO:0000313" key="5">
    <source>
        <dbReference type="EMBL" id="SDL86723.1"/>
    </source>
</evidence>
<feature type="chain" id="PRO_5011552344" evidence="2">
    <location>
        <begin position="23"/>
        <end position="464"/>
    </location>
</feature>
<proteinExistence type="inferred from homology"/>
<comment type="similarity">
    <text evidence="1">Belongs to the peptidase M16 family.</text>
</comment>
<organism evidence="5 6">
    <name type="scientific">Kriegella aquimaris</name>
    <dbReference type="NCBI Taxonomy" id="192904"/>
    <lineage>
        <taxon>Bacteria</taxon>
        <taxon>Pseudomonadati</taxon>
        <taxon>Bacteroidota</taxon>
        <taxon>Flavobacteriia</taxon>
        <taxon>Flavobacteriales</taxon>
        <taxon>Flavobacteriaceae</taxon>
        <taxon>Kriegella</taxon>
    </lineage>
</organism>
<sequence length="464" mass="51450">MTMRTLLTYVLILTFSVTVLTAQEKEQPPKGGEPKGFTLPEKEIVEFDNGLTLVMVPYGSIPKATIQFSIKTGNIDEKENQVWLADLMADMLKEGSTTKSAKQIADDMAGMGGNLNIGVGVHTSYLSSSVLYEFAPKAITLMADVLKNPKWPVEELDRLKNDMKRNLSVRLAGPQAQASRDFFAAIYPDHPYGRVFPTDAMIDSYSVEDIKKFYDSNFGALRTTIYVAGNFDAKSVKEAIESSLTDWKKGEPSDYAIAQPVTNADVKIIDRPGAPQSTIYYGLPVIGPSSEDYIALDVTNSILGGSFASRITSNIREDKGYTYSPYSNLKDNYKTGVWYEAADVTTEHTGAALKEIVKEIEILQNEPPSQEEMEGIINYESGIYVLQNSTPNGIIGQLIFLDTHDLDESFLTDKVKNMHAVTPEKVSEMTQKYIQPDNMTLIVVGDKAKIENQIQETLQKPLKQ</sequence>
<accession>A0A1G9NK76</accession>
<dbReference type="PANTHER" id="PTHR11851:SF49">
    <property type="entry name" value="MITOCHONDRIAL-PROCESSING PEPTIDASE SUBUNIT ALPHA"/>
    <property type="match status" value="1"/>
</dbReference>
<dbReference type="STRING" id="192904.SAMN04488514_103210"/>
<evidence type="ECO:0000256" key="2">
    <source>
        <dbReference type="SAM" id="SignalP"/>
    </source>
</evidence>
<keyword evidence="2" id="KW-0732">Signal</keyword>
<dbReference type="EMBL" id="FNGV01000003">
    <property type="protein sequence ID" value="SDL86723.1"/>
    <property type="molecule type" value="Genomic_DNA"/>
</dbReference>
<feature type="domain" description="Peptidase M16 C-terminal" evidence="4">
    <location>
        <begin position="206"/>
        <end position="378"/>
    </location>
</feature>
<protein>
    <submittedName>
        <fullName evidence="5">Predicted Zn-dependent peptidase</fullName>
    </submittedName>
</protein>
<dbReference type="SUPFAM" id="SSF63411">
    <property type="entry name" value="LuxS/MPP-like metallohydrolase"/>
    <property type="match status" value="2"/>
</dbReference>
<dbReference type="InterPro" id="IPR011765">
    <property type="entry name" value="Pept_M16_N"/>
</dbReference>
<dbReference type="Proteomes" id="UP000199440">
    <property type="component" value="Unassembled WGS sequence"/>
</dbReference>
<keyword evidence="6" id="KW-1185">Reference proteome</keyword>
<name>A0A1G9NK76_9FLAO</name>
<evidence type="ECO:0000256" key="1">
    <source>
        <dbReference type="ARBA" id="ARBA00007261"/>
    </source>
</evidence>
<gene>
    <name evidence="5" type="ORF">SAMN04488514_103210</name>
</gene>
<dbReference type="Pfam" id="PF05193">
    <property type="entry name" value="Peptidase_M16_C"/>
    <property type="match status" value="1"/>
</dbReference>
<dbReference type="GO" id="GO:0046872">
    <property type="term" value="F:metal ion binding"/>
    <property type="evidence" value="ECO:0007669"/>
    <property type="project" value="InterPro"/>
</dbReference>
<dbReference type="InterPro" id="IPR007863">
    <property type="entry name" value="Peptidase_M16_C"/>
</dbReference>
<dbReference type="Gene3D" id="3.30.830.10">
    <property type="entry name" value="Metalloenzyme, LuxS/M16 peptidase-like"/>
    <property type="match status" value="2"/>
</dbReference>
<feature type="signal peptide" evidence="2">
    <location>
        <begin position="1"/>
        <end position="22"/>
    </location>
</feature>
<dbReference type="Pfam" id="PF00675">
    <property type="entry name" value="Peptidase_M16"/>
    <property type="match status" value="1"/>
</dbReference>
<dbReference type="AlphaFoldDB" id="A0A1G9NK76"/>
<evidence type="ECO:0000259" key="3">
    <source>
        <dbReference type="Pfam" id="PF00675"/>
    </source>
</evidence>
<dbReference type="InterPro" id="IPR050361">
    <property type="entry name" value="MPP/UQCRC_Complex"/>
</dbReference>